<dbReference type="AlphaFoldDB" id="A0A5D5AK76"/>
<dbReference type="RefSeq" id="WP_149082160.1">
    <property type="nucleotide sequence ID" value="NZ_VTAW01000019.1"/>
</dbReference>
<dbReference type="Proteomes" id="UP000324104">
    <property type="component" value="Unassembled WGS sequence"/>
</dbReference>
<dbReference type="GO" id="GO:1903806">
    <property type="term" value="P:L-isoleucine import across plasma membrane"/>
    <property type="evidence" value="ECO:0007669"/>
    <property type="project" value="TreeGrafter"/>
</dbReference>
<dbReference type="Pfam" id="PF02653">
    <property type="entry name" value="BPD_transp_2"/>
    <property type="match status" value="1"/>
</dbReference>
<name>A0A5D5AK76_9EURY</name>
<feature type="transmembrane region" description="Helical" evidence="10">
    <location>
        <begin position="296"/>
        <end position="314"/>
    </location>
</feature>
<evidence type="ECO:0000256" key="2">
    <source>
        <dbReference type="ARBA" id="ARBA00022448"/>
    </source>
</evidence>
<dbReference type="GO" id="GO:0015188">
    <property type="term" value="F:L-isoleucine transmembrane transporter activity"/>
    <property type="evidence" value="ECO:0007669"/>
    <property type="project" value="TreeGrafter"/>
</dbReference>
<evidence type="ECO:0000256" key="10">
    <source>
        <dbReference type="SAM" id="Phobius"/>
    </source>
</evidence>
<feature type="transmembrane region" description="Helical" evidence="10">
    <location>
        <begin position="21"/>
        <end position="39"/>
    </location>
</feature>
<dbReference type="CDD" id="cd06582">
    <property type="entry name" value="TM_PBP1_LivH_like"/>
    <property type="match status" value="1"/>
</dbReference>
<dbReference type="GO" id="GO:0015192">
    <property type="term" value="F:L-phenylalanine transmembrane transporter activity"/>
    <property type="evidence" value="ECO:0007669"/>
    <property type="project" value="TreeGrafter"/>
</dbReference>
<keyword evidence="6" id="KW-0029">Amino-acid transport</keyword>
<dbReference type="InterPro" id="IPR052157">
    <property type="entry name" value="BCAA_transport_permease"/>
</dbReference>
<keyword evidence="2" id="KW-0813">Transport</keyword>
<comment type="caution">
    <text evidence="11">The sequence shown here is derived from an EMBL/GenBank/DDBJ whole genome shotgun (WGS) entry which is preliminary data.</text>
</comment>
<feature type="transmembrane region" description="Helical" evidence="10">
    <location>
        <begin position="270"/>
        <end position="290"/>
    </location>
</feature>
<keyword evidence="12" id="KW-1185">Reference proteome</keyword>
<dbReference type="GO" id="GO:0005304">
    <property type="term" value="F:L-valine transmembrane transporter activity"/>
    <property type="evidence" value="ECO:0007669"/>
    <property type="project" value="TreeGrafter"/>
</dbReference>
<sequence>MSTGHGRGRLSNLTPQEVVGGLLLAGIGILVLDLVRLVVTGELPLGRLWSYTWNGIVDSLYIGLAAIGLSMTYSILRFANFSHGDLVTTGAFSGWTVAYLIGGLGVADLSSRLLLRADGGAQPGSVGMDVLSAPIAILVGLVISAIVTILVALAIDRLVYRRLRDAGGIPLLIASVGVALALRYLIAFVYTTDTRIVVASPPQPELPAAIQSVVPMETINLHEATLVISALALIIGVHLLLQYTKLGKSMRAMSDNKDLALITGIPTERVIFATWVIGSGLAGVAGYLIVLDRGQITINLGWFLLLLIFAAVILGGIGSIYGALAGSLVIGLTINLSLVWIPADLNEIAAFTLMILVLIFKPDGLFSGVETA</sequence>
<accession>A0A5D5AK76</accession>
<evidence type="ECO:0000313" key="12">
    <source>
        <dbReference type="Proteomes" id="UP000324104"/>
    </source>
</evidence>
<dbReference type="InterPro" id="IPR001851">
    <property type="entry name" value="ABC_transp_permease"/>
</dbReference>
<feature type="transmembrane region" description="Helical" evidence="10">
    <location>
        <begin position="224"/>
        <end position="241"/>
    </location>
</feature>
<evidence type="ECO:0000313" key="11">
    <source>
        <dbReference type="EMBL" id="TYT61363.1"/>
    </source>
</evidence>
<evidence type="ECO:0000256" key="3">
    <source>
        <dbReference type="ARBA" id="ARBA00022475"/>
    </source>
</evidence>
<keyword evidence="4" id="KW-0997">Cell inner membrane</keyword>
<proteinExistence type="inferred from homology"/>
<feature type="transmembrane region" description="Helical" evidence="10">
    <location>
        <begin position="59"/>
        <end position="79"/>
    </location>
</feature>
<dbReference type="EMBL" id="VTAW01000019">
    <property type="protein sequence ID" value="TYT61363.1"/>
    <property type="molecule type" value="Genomic_DNA"/>
</dbReference>
<feature type="transmembrane region" description="Helical" evidence="10">
    <location>
        <begin position="135"/>
        <end position="155"/>
    </location>
</feature>
<evidence type="ECO:0000256" key="9">
    <source>
        <dbReference type="ARBA" id="ARBA00037998"/>
    </source>
</evidence>
<dbReference type="PANTHER" id="PTHR11795">
    <property type="entry name" value="BRANCHED-CHAIN AMINO ACID TRANSPORT SYSTEM PERMEASE PROTEIN LIVH"/>
    <property type="match status" value="1"/>
</dbReference>
<reference evidence="11 12" key="1">
    <citation type="submission" date="2019-08" db="EMBL/GenBank/DDBJ databases">
        <title>Archaea genome.</title>
        <authorList>
            <person name="Kajale S."/>
            <person name="Shouche Y."/>
            <person name="Deshpande N."/>
            <person name="Sharma A."/>
        </authorList>
    </citation>
    <scope>NUCLEOTIDE SEQUENCE [LARGE SCALE GENOMIC DNA]</scope>
    <source>
        <strain evidence="11 12">ESP3B_9</strain>
    </source>
</reference>
<evidence type="ECO:0000256" key="6">
    <source>
        <dbReference type="ARBA" id="ARBA00022970"/>
    </source>
</evidence>
<organism evidence="11 12">
    <name type="scientific">Natrialba swarupiae</name>
    <dbReference type="NCBI Taxonomy" id="2448032"/>
    <lineage>
        <taxon>Archaea</taxon>
        <taxon>Methanobacteriati</taxon>
        <taxon>Methanobacteriota</taxon>
        <taxon>Stenosarchaea group</taxon>
        <taxon>Halobacteria</taxon>
        <taxon>Halobacteriales</taxon>
        <taxon>Natrialbaceae</taxon>
        <taxon>Natrialba</taxon>
    </lineage>
</organism>
<dbReference type="GO" id="GO:0015808">
    <property type="term" value="P:L-alanine transport"/>
    <property type="evidence" value="ECO:0007669"/>
    <property type="project" value="TreeGrafter"/>
</dbReference>
<dbReference type="GO" id="GO:0015190">
    <property type="term" value="F:L-leucine transmembrane transporter activity"/>
    <property type="evidence" value="ECO:0007669"/>
    <property type="project" value="TreeGrafter"/>
</dbReference>
<evidence type="ECO:0000256" key="4">
    <source>
        <dbReference type="ARBA" id="ARBA00022519"/>
    </source>
</evidence>
<feature type="transmembrane region" description="Helical" evidence="10">
    <location>
        <begin position="86"/>
        <end position="107"/>
    </location>
</feature>
<evidence type="ECO:0000256" key="8">
    <source>
        <dbReference type="ARBA" id="ARBA00023136"/>
    </source>
</evidence>
<comment type="subcellular location">
    <subcellularLocation>
        <location evidence="1">Cell membrane</location>
        <topology evidence="1">Multi-pass membrane protein</topology>
    </subcellularLocation>
</comment>
<dbReference type="PANTHER" id="PTHR11795:SF371">
    <property type="entry name" value="HIGH-AFFINITY BRANCHED-CHAIN AMINO ACID TRANSPORT SYSTEM PERMEASE PROTEIN LIVH"/>
    <property type="match status" value="1"/>
</dbReference>
<gene>
    <name evidence="11" type="ORF">FYC77_14255</name>
</gene>
<keyword evidence="7 10" id="KW-1133">Transmembrane helix</keyword>
<keyword evidence="3" id="KW-1003">Cell membrane</keyword>
<dbReference type="GO" id="GO:0005886">
    <property type="term" value="C:plasma membrane"/>
    <property type="evidence" value="ECO:0007669"/>
    <property type="project" value="UniProtKB-SubCell"/>
</dbReference>
<protein>
    <submittedName>
        <fullName evidence="11">Branched-chain amino acid ABC transporter permease</fullName>
    </submittedName>
</protein>
<evidence type="ECO:0000256" key="1">
    <source>
        <dbReference type="ARBA" id="ARBA00004651"/>
    </source>
</evidence>
<evidence type="ECO:0000256" key="5">
    <source>
        <dbReference type="ARBA" id="ARBA00022692"/>
    </source>
</evidence>
<dbReference type="GO" id="GO:0042941">
    <property type="term" value="P:D-alanine transmembrane transport"/>
    <property type="evidence" value="ECO:0007669"/>
    <property type="project" value="TreeGrafter"/>
</dbReference>
<evidence type="ECO:0000256" key="7">
    <source>
        <dbReference type="ARBA" id="ARBA00022989"/>
    </source>
</evidence>
<feature type="transmembrane region" description="Helical" evidence="10">
    <location>
        <begin position="167"/>
        <end position="190"/>
    </location>
</feature>
<comment type="similarity">
    <text evidence="9">Belongs to the binding-protein-dependent transport system permease family. LivHM subfamily.</text>
</comment>
<keyword evidence="8 10" id="KW-0472">Membrane</keyword>
<keyword evidence="5 10" id="KW-0812">Transmembrane</keyword>